<gene>
    <name evidence="2" type="ORF">GCM10010420_04060</name>
</gene>
<dbReference type="InterPro" id="IPR016181">
    <property type="entry name" value="Acyl_CoA_acyltransferase"/>
</dbReference>
<dbReference type="PROSITE" id="PS51186">
    <property type="entry name" value="GNAT"/>
    <property type="match status" value="1"/>
</dbReference>
<keyword evidence="3" id="KW-1185">Reference proteome</keyword>
<dbReference type="RefSeq" id="WP_344629021.1">
    <property type="nucleotide sequence ID" value="NZ_BAAATJ010000001.1"/>
</dbReference>
<protein>
    <submittedName>
        <fullName evidence="2">GNAT family N-acetyltransferase</fullName>
    </submittedName>
</protein>
<evidence type="ECO:0000259" key="1">
    <source>
        <dbReference type="PROSITE" id="PS51186"/>
    </source>
</evidence>
<sequence>MEEERAAGFERLATGRLELRAVGPGDLDGLFALTSDPGTWRHAPAERHTGPAQTRAWIGAAEAAWRADGLGYWTVRHRGGGEVIGVGGVQHFPGKGWNLYYRFTPSAWGRGYATELARAAVRAGNAVRPEAPVVAWILEHNHASRRVVERIGFTRCGERVDESTGALRLLYADRAPGRAR</sequence>
<evidence type="ECO:0000313" key="2">
    <source>
        <dbReference type="EMBL" id="GAA2384886.1"/>
    </source>
</evidence>
<dbReference type="InterPro" id="IPR000182">
    <property type="entry name" value="GNAT_dom"/>
</dbReference>
<dbReference type="Pfam" id="PF13302">
    <property type="entry name" value="Acetyltransf_3"/>
    <property type="match status" value="1"/>
</dbReference>
<evidence type="ECO:0000313" key="3">
    <source>
        <dbReference type="Proteomes" id="UP001500058"/>
    </source>
</evidence>
<comment type="caution">
    <text evidence="2">The sequence shown here is derived from an EMBL/GenBank/DDBJ whole genome shotgun (WGS) entry which is preliminary data.</text>
</comment>
<accession>A0ABP5UP85</accession>
<feature type="domain" description="N-acetyltransferase" evidence="1">
    <location>
        <begin position="17"/>
        <end position="176"/>
    </location>
</feature>
<dbReference type="InterPro" id="IPR051531">
    <property type="entry name" value="N-acetyltransferase"/>
</dbReference>
<dbReference type="PANTHER" id="PTHR43792:SF1">
    <property type="entry name" value="N-ACETYLTRANSFERASE DOMAIN-CONTAINING PROTEIN"/>
    <property type="match status" value="1"/>
</dbReference>
<dbReference type="PANTHER" id="PTHR43792">
    <property type="entry name" value="GNAT FAMILY, PUTATIVE (AFU_ORTHOLOGUE AFUA_3G00765)-RELATED-RELATED"/>
    <property type="match status" value="1"/>
</dbReference>
<proteinExistence type="predicted"/>
<name>A0ABP5UP85_9ACTN</name>
<organism evidence="2 3">
    <name type="scientific">Streptomyces glaucosporus</name>
    <dbReference type="NCBI Taxonomy" id="284044"/>
    <lineage>
        <taxon>Bacteria</taxon>
        <taxon>Bacillati</taxon>
        <taxon>Actinomycetota</taxon>
        <taxon>Actinomycetes</taxon>
        <taxon>Kitasatosporales</taxon>
        <taxon>Streptomycetaceae</taxon>
        <taxon>Streptomyces</taxon>
    </lineage>
</organism>
<dbReference type="Gene3D" id="3.40.630.30">
    <property type="match status" value="1"/>
</dbReference>
<dbReference type="EMBL" id="BAAATJ010000001">
    <property type="protein sequence ID" value="GAA2384886.1"/>
    <property type="molecule type" value="Genomic_DNA"/>
</dbReference>
<dbReference type="SUPFAM" id="SSF55729">
    <property type="entry name" value="Acyl-CoA N-acyltransferases (Nat)"/>
    <property type="match status" value="1"/>
</dbReference>
<dbReference type="Proteomes" id="UP001500058">
    <property type="component" value="Unassembled WGS sequence"/>
</dbReference>
<reference evidence="3" key="1">
    <citation type="journal article" date="2019" name="Int. J. Syst. Evol. Microbiol.">
        <title>The Global Catalogue of Microorganisms (GCM) 10K type strain sequencing project: providing services to taxonomists for standard genome sequencing and annotation.</title>
        <authorList>
            <consortium name="The Broad Institute Genomics Platform"/>
            <consortium name="The Broad Institute Genome Sequencing Center for Infectious Disease"/>
            <person name="Wu L."/>
            <person name="Ma J."/>
        </authorList>
    </citation>
    <scope>NUCLEOTIDE SEQUENCE [LARGE SCALE GENOMIC DNA]</scope>
    <source>
        <strain evidence="3">JCM 6921</strain>
    </source>
</reference>